<reference evidence="2 3" key="2">
    <citation type="submission" date="2018-03" db="EMBL/GenBank/DDBJ databases">
        <authorList>
            <person name="Keele B.F."/>
        </authorList>
    </citation>
    <scope>NUCLEOTIDE SEQUENCE [LARGE SCALE GENOMIC DNA]</scope>
    <source>
        <strain evidence="2 3">D13</strain>
    </source>
</reference>
<dbReference type="EMBL" id="CP027860">
    <property type="protein sequence ID" value="AVP97328.1"/>
    <property type="molecule type" value="Genomic_DNA"/>
</dbReference>
<proteinExistence type="predicted"/>
<evidence type="ECO:0000313" key="3">
    <source>
        <dbReference type="Proteomes" id="UP000241074"/>
    </source>
</evidence>
<gene>
    <name evidence="2" type="ORF">C7S18_09040</name>
</gene>
<keyword evidence="1" id="KW-1133">Transmembrane helix</keyword>
<name>A0A2P1PR82_9GAMM</name>
<evidence type="ECO:0000256" key="1">
    <source>
        <dbReference type="SAM" id="Phobius"/>
    </source>
</evidence>
<reference evidence="2 3" key="1">
    <citation type="submission" date="2018-03" db="EMBL/GenBank/DDBJ databases">
        <title>Ahniella affigens gen. nov., sp. nov., a gammaproteobacterium isolated from sandy soil near a stream.</title>
        <authorList>
            <person name="Ko Y."/>
            <person name="Kim J.-H."/>
        </authorList>
    </citation>
    <scope>NUCLEOTIDE SEQUENCE [LARGE SCALE GENOMIC DNA]</scope>
    <source>
        <strain evidence="2 3">D13</strain>
    </source>
</reference>
<organism evidence="2 3">
    <name type="scientific">Ahniella affigens</name>
    <dbReference type="NCBI Taxonomy" id="2021234"/>
    <lineage>
        <taxon>Bacteria</taxon>
        <taxon>Pseudomonadati</taxon>
        <taxon>Pseudomonadota</taxon>
        <taxon>Gammaproteobacteria</taxon>
        <taxon>Lysobacterales</taxon>
        <taxon>Rhodanobacteraceae</taxon>
        <taxon>Ahniella</taxon>
    </lineage>
</organism>
<dbReference type="Proteomes" id="UP000241074">
    <property type="component" value="Chromosome"/>
</dbReference>
<evidence type="ECO:0008006" key="4">
    <source>
        <dbReference type="Google" id="ProtNLM"/>
    </source>
</evidence>
<sequence>MASYRNLESICRGYPDWARERLQSKRAASLSLGDVSGTEWPLLGTVFLFWSVEQLQRDWQTRQFSGPAPVDIAHACLETGAALLADPTQADWVQRHWGDDYLHEKNLFYRMMLIAGLDSYERLTGNPHYQSLLREQVLGLSAELARSPTGLLEDYPHETYPVDILLAYAALQRTMQRLELPFEAFVAQSWRAFSGPVLDPATGLPGYLVDWQTGQPWQPARGVGQSAMLAFAPELWPERATDWFERYQQQFWQERFGIAGFREFRLGRIDHLYEFEVDAGPMVLGFGVGASALGLAAARANNRTDIAVALAAEGLALAWQTPDGTMLGPRLLSNLSDAPYLGESALLFVMTRPLPSRAQQPQPVPPIIWWGLLLGWLTSLAFLTSAVRQLIRLWRARSSAEEPASLWSL</sequence>
<accession>A0A2P1PR82</accession>
<keyword evidence="1" id="KW-0812">Transmembrane</keyword>
<dbReference type="AlphaFoldDB" id="A0A2P1PR82"/>
<protein>
    <recommendedName>
        <fullName evidence="4">Linalool dehydratase/isomerase domain-containing protein</fullName>
    </recommendedName>
</protein>
<feature type="transmembrane region" description="Helical" evidence="1">
    <location>
        <begin position="367"/>
        <end position="387"/>
    </location>
</feature>
<keyword evidence="3" id="KW-1185">Reference proteome</keyword>
<dbReference type="KEGG" id="xba:C7S18_09040"/>
<keyword evidence="1" id="KW-0472">Membrane</keyword>
<evidence type="ECO:0000313" key="2">
    <source>
        <dbReference type="EMBL" id="AVP97328.1"/>
    </source>
</evidence>